<feature type="domain" description="ABC transmembrane type-1" evidence="8">
    <location>
        <begin position="97"/>
        <end position="302"/>
    </location>
</feature>
<reference evidence="9 10" key="1">
    <citation type="submission" date="2018-06" db="EMBL/GenBank/DDBJ databases">
        <title>Genomic Encyclopedia of Archaeal and Bacterial Type Strains, Phase II (KMG-II): from individual species to whole genera.</title>
        <authorList>
            <person name="Goeker M."/>
        </authorList>
    </citation>
    <scope>NUCLEOTIDE SEQUENCE [LARGE SCALE GENOMIC DNA]</scope>
    <source>
        <strain evidence="9 10">DSM 24525</strain>
    </source>
</reference>
<evidence type="ECO:0000256" key="7">
    <source>
        <dbReference type="RuleBase" id="RU363032"/>
    </source>
</evidence>
<organism evidence="9 10">
    <name type="scientific">Humitalea rosea</name>
    <dbReference type="NCBI Taxonomy" id="990373"/>
    <lineage>
        <taxon>Bacteria</taxon>
        <taxon>Pseudomonadati</taxon>
        <taxon>Pseudomonadota</taxon>
        <taxon>Alphaproteobacteria</taxon>
        <taxon>Acetobacterales</taxon>
        <taxon>Roseomonadaceae</taxon>
        <taxon>Humitalea</taxon>
    </lineage>
</organism>
<name>A0A2W7IG01_9PROT</name>
<dbReference type="RefSeq" id="WP_111400519.1">
    <property type="nucleotide sequence ID" value="NZ_QKYU01000043.1"/>
</dbReference>
<comment type="caution">
    <text evidence="9">The sequence shown here is derived from an EMBL/GenBank/DDBJ whole genome shotgun (WGS) entry which is preliminary data.</text>
</comment>
<feature type="transmembrane region" description="Helical" evidence="7">
    <location>
        <begin position="288"/>
        <end position="309"/>
    </location>
</feature>
<dbReference type="Gene3D" id="1.10.3720.10">
    <property type="entry name" value="MetI-like"/>
    <property type="match status" value="1"/>
</dbReference>
<evidence type="ECO:0000259" key="8">
    <source>
        <dbReference type="PROSITE" id="PS50928"/>
    </source>
</evidence>
<evidence type="ECO:0000256" key="4">
    <source>
        <dbReference type="ARBA" id="ARBA00022692"/>
    </source>
</evidence>
<dbReference type="Pfam" id="PF19300">
    <property type="entry name" value="BPD_transp_1_N"/>
    <property type="match status" value="1"/>
</dbReference>
<gene>
    <name evidence="9" type="ORF">C8P66_14317</name>
</gene>
<evidence type="ECO:0000256" key="1">
    <source>
        <dbReference type="ARBA" id="ARBA00004651"/>
    </source>
</evidence>
<evidence type="ECO:0000313" key="9">
    <source>
        <dbReference type="EMBL" id="PZW37693.1"/>
    </source>
</evidence>
<feature type="transmembrane region" description="Helical" evidence="7">
    <location>
        <begin position="248"/>
        <end position="268"/>
    </location>
</feature>
<keyword evidence="6 7" id="KW-0472">Membrane</keyword>
<keyword evidence="5 7" id="KW-1133">Transmembrane helix</keyword>
<dbReference type="EMBL" id="QKYU01000043">
    <property type="protein sequence ID" value="PZW37693.1"/>
    <property type="molecule type" value="Genomic_DNA"/>
</dbReference>
<dbReference type="CDD" id="cd06261">
    <property type="entry name" value="TM_PBP2"/>
    <property type="match status" value="1"/>
</dbReference>
<dbReference type="Proteomes" id="UP000249688">
    <property type="component" value="Unassembled WGS sequence"/>
</dbReference>
<dbReference type="SUPFAM" id="SSF161098">
    <property type="entry name" value="MetI-like"/>
    <property type="match status" value="1"/>
</dbReference>
<evidence type="ECO:0000256" key="6">
    <source>
        <dbReference type="ARBA" id="ARBA00023136"/>
    </source>
</evidence>
<evidence type="ECO:0000313" key="10">
    <source>
        <dbReference type="Proteomes" id="UP000249688"/>
    </source>
</evidence>
<evidence type="ECO:0000256" key="2">
    <source>
        <dbReference type="ARBA" id="ARBA00022448"/>
    </source>
</evidence>
<comment type="similarity">
    <text evidence="7">Belongs to the binding-protein-dependent transport system permease family.</text>
</comment>
<evidence type="ECO:0000256" key="3">
    <source>
        <dbReference type="ARBA" id="ARBA00022475"/>
    </source>
</evidence>
<feature type="transmembrane region" description="Helical" evidence="7">
    <location>
        <begin position="12"/>
        <end position="32"/>
    </location>
</feature>
<evidence type="ECO:0000256" key="5">
    <source>
        <dbReference type="ARBA" id="ARBA00022989"/>
    </source>
</evidence>
<dbReference type="InterPro" id="IPR035906">
    <property type="entry name" value="MetI-like_sf"/>
</dbReference>
<keyword evidence="3" id="KW-1003">Cell membrane</keyword>
<dbReference type="PANTHER" id="PTHR43163:SF3">
    <property type="entry name" value="PEPTIDE ABC TRANSPORTER PERMEASE PROTEIN"/>
    <property type="match status" value="1"/>
</dbReference>
<keyword evidence="10" id="KW-1185">Reference proteome</keyword>
<comment type="subcellular location">
    <subcellularLocation>
        <location evidence="1 7">Cell membrane</location>
        <topology evidence="1 7">Multi-pass membrane protein</topology>
    </subcellularLocation>
</comment>
<proteinExistence type="inferred from homology"/>
<dbReference type="AlphaFoldDB" id="A0A2W7IG01"/>
<protein>
    <submittedName>
        <fullName evidence="9">Peptide/nickel transport system permease protein</fullName>
    </submittedName>
</protein>
<feature type="transmembrane region" description="Helical" evidence="7">
    <location>
        <begin position="101"/>
        <end position="124"/>
    </location>
</feature>
<keyword evidence="4 7" id="KW-0812">Transmembrane</keyword>
<dbReference type="GO" id="GO:0055085">
    <property type="term" value="P:transmembrane transport"/>
    <property type="evidence" value="ECO:0007669"/>
    <property type="project" value="InterPro"/>
</dbReference>
<accession>A0A2W7IG01</accession>
<dbReference type="PANTHER" id="PTHR43163">
    <property type="entry name" value="DIPEPTIDE TRANSPORT SYSTEM PERMEASE PROTEIN DPPB-RELATED"/>
    <property type="match status" value="1"/>
</dbReference>
<dbReference type="GO" id="GO:0005886">
    <property type="term" value="C:plasma membrane"/>
    <property type="evidence" value="ECO:0007669"/>
    <property type="project" value="UniProtKB-SubCell"/>
</dbReference>
<dbReference type="OrthoDB" id="7834831at2"/>
<feature type="transmembrane region" description="Helical" evidence="7">
    <location>
        <begin position="183"/>
        <end position="202"/>
    </location>
</feature>
<keyword evidence="2 7" id="KW-0813">Transport</keyword>
<feature type="transmembrane region" description="Helical" evidence="7">
    <location>
        <begin position="144"/>
        <end position="163"/>
    </location>
</feature>
<dbReference type="InterPro" id="IPR000515">
    <property type="entry name" value="MetI-like"/>
</dbReference>
<sequence length="315" mass="33199">MIALTFILRRCVMLVLVLVAVSVLTFGIVNVLPGDVATAVLGDMASPEMVEAVRERMGLDRPLDARYLEWVGGVLHGDFGRSLQHGQPIAPMLLGRLGNSAILGLITLGIAAPLSIALGVLAALRPGHLLDRAISSFAVGAHAMPEYVIGLLAILCFSIWLPLLPGSSLMDPNENPLNRPEALVLPVGVLVIGMLAVISQVTRAGMIQALGSPYVRTATLKGLPRWKVVLKHALPNVLPPTVTEIGMYCGYVIGGLVVVETLFSYAGLGQMMTNAVSYRDIPTIQAGVLVVAAAYGIGNLLADVAALLLNPRLRG</sequence>
<dbReference type="PROSITE" id="PS50928">
    <property type="entry name" value="ABC_TM1"/>
    <property type="match status" value="1"/>
</dbReference>
<dbReference type="Pfam" id="PF00528">
    <property type="entry name" value="BPD_transp_1"/>
    <property type="match status" value="1"/>
</dbReference>
<dbReference type="InterPro" id="IPR045621">
    <property type="entry name" value="BPD_transp_1_N"/>
</dbReference>